<evidence type="ECO:0000313" key="5">
    <source>
        <dbReference type="Ensembl" id="ENSPNYP00000023506.1"/>
    </source>
</evidence>
<evidence type="ECO:0000256" key="1">
    <source>
        <dbReference type="ARBA" id="ARBA00008188"/>
    </source>
</evidence>
<dbReference type="STRING" id="303518.ENSPNYP00000023506"/>
<dbReference type="PANTHER" id="PTHR31333:SF6">
    <property type="entry name" value="MUM1 LIKE 1"/>
    <property type="match status" value="1"/>
</dbReference>
<dbReference type="RefSeq" id="XP_005733361.1">
    <property type="nucleotide sequence ID" value="XM_005733304.1"/>
</dbReference>
<reference evidence="7" key="2">
    <citation type="submission" date="2025-04" db="UniProtKB">
        <authorList>
            <consortium name="RefSeq"/>
        </authorList>
    </citation>
    <scope>IDENTIFICATION</scope>
</reference>
<sequence>MKGAPGKTRKKEPKKKSPEKDPSDAVLSPSTDDSSAVPGSGNCSDCGLVFSIEASTPKNEREKMRFAQEACLTSTPVYSTTYDVPSTISGSPPEGELQYTEFITQIKTTAVDSQSKPQRKRKRPVKQRQTKTQTQTEGKTDDPPVKCRRGRKPKRETGNLNKEKSSSRSRPRFELQKAEAESQDDSMMSSDLSIELSHHEEQLSTLSYQKDDISDEEDEEELPSFLMRTDEKPPSITEGAFVWHKYRNYPYWPALVKSVNRKHRKASIIFIDDSIIEKKKGFAVALKCLKPFDCEEANELMCKAKESYDAAISWSLDLITDYRFRIACGSFSGSFIQYFDHDMSYPVRRRYPKAASERLTIISDSTMEEPCDVKEDSFSEQQKEIRCSKRLLPDRTHAAHNRANEKLVHFIVKQHMVDAHLLAVIHGQEKSRWLRSFLSDNRRRVVNIYLEDDHQLDQVYCYLNELYTAAVANAPCVADVKSMDRVPFVLDVLLPEAIIYAIAGVDNISVKTAEEKYLRGRRISNRERQQFDLKIEQQMRKKSHPNTSIIL</sequence>
<dbReference type="OrthoDB" id="10013064at2759"/>
<evidence type="ECO:0000313" key="6">
    <source>
        <dbReference type="Proteomes" id="UP000695023"/>
    </source>
</evidence>
<dbReference type="Ensembl" id="ENSPNYT00000024078.1">
    <property type="protein sequence ID" value="ENSPNYP00000023506.1"/>
    <property type="gene ID" value="ENSPNYG00000017754.1"/>
</dbReference>
<dbReference type="Pfam" id="PF20884">
    <property type="entry name" value="MUM1-like_PWWP"/>
    <property type="match status" value="1"/>
</dbReference>
<dbReference type="InterPro" id="IPR040263">
    <property type="entry name" value="PWP3A_3B_4"/>
</dbReference>
<dbReference type="GeneID" id="102195212"/>
<evidence type="ECO:0000313" key="7">
    <source>
        <dbReference type="RefSeq" id="XP_005733361.1"/>
    </source>
</evidence>
<feature type="domain" description="PWWP" evidence="4">
    <location>
        <begin position="393"/>
        <end position="535"/>
    </location>
</feature>
<feature type="compositionally biased region" description="Polar residues" evidence="2">
    <location>
        <begin position="74"/>
        <end position="90"/>
    </location>
</feature>
<organism evidence="5">
    <name type="scientific">Pundamilia nyererei</name>
    <dbReference type="NCBI Taxonomy" id="303518"/>
    <lineage>
        <taxon>Eukaryota</taxon>
        <taxon>Metazoa</taxon>
        <taxon>Chordata</taxon>
        <taxon>Craniata</taxon>
        <taxon>Vertebrata</taxon>
        <taxon>Euteleostomi</taxon>
        <taxon>Actinopterygii</taxon>
        <taxon>Neopterygii</taxon>
        <taxon>Teleostei</taxon>
        <taxon>Neoteleostei</taxon>
        <taxon>Acanthomorphata</taxon>
        <taxon>Ovalentaria</taxon>
        <taxon>Cichlomorphae</taxon>
        <taxon>Cichliformes</taxon>
        <taxon>Cichlidae</taxon>
        <taxon>African cichlids</taxon>
        <taxon>Pseudocrenilabrinae</taxon>
        <taxon>Haplochromini</taxon>
        <taxon>Pundamilia</taxon>
    </lineage>
</organism>
<dbReference type="AlphaFoldDB" id="A0A3B4GQA7"/>
<reference evidence="5" key="1">
    <citation type="submission" date="2023-09" db="UniProtKB">
        <authorList>
            <consortium name="Ensembl"/>
        </authorList>
    </citation>
    <scope>IDENTIFICATION</scope>
</reference>
<feature type="region of interest" description="Disordered" evidence="2">
    <location>
        <begin position="74"/>
        <end position="192"/>
    </location>
</feature>
<feature type="compositionally biased region" description="Basic residues" evidence="2">
    <location>
        <begin position="117"/>
        <end position="129"/>
    </location>
</feature>
<evidence type="ECO:0000259" key="3">
    <source>
        <dbReference type="Pfam" id="PF20884"/>
    </source>
</evidence>
<protein>
    <submittedName>
        <fullName evidence="5 7">PWWP domain-containing protein MUM1-like</fullName>
    </submittedName>
</protein>
<feature type="compositionally biased region" description="Polar residues" evidence="2">
    <location>
        <begin position="101"/>
        <end position="115"/>
    </location>
</feature>
<keyword evidence="6" id="KW-1185">Reference proteome</keyword>
<dbReference type="Proteomes" id="UP000695023">
    <property type="component" value="Unplaced"/>
</dbReference>
<dbReference type="InterPro" id="IPR035504">
    <property type="entry name" value="MUM1-like_PWWP"/>
</dbReference>
<feature type="compositionally biased region" description="Basic and acidic residues" evidence="2">
    <location>
        <begin position="155"/>
        <end position="180"/>
    </location>
</feature>
<accession>A0A3B4GQA7</accession>
<name>A0A3B4GQA7_9CICH</name>
<dbReference type="Pfam" id="PF20886">
    <property type="entry name" value="PWP3A-B_C"/>
    <property type="match status" value="1"/>
</dbReference>
<dbReference type="Gene3D" id="6.10.300.20">
    <property type="match status" value="1"/>
</dbReference>
<dbReference type="FunFam" id="2.30.30.140:FF:000063">
    <property type="entry name" value="PWWP domain-containing DNA repair factor 3A"/>
    <property type="match status" value="1"/>
</dbReference>
<dbReference type="GeneTree" id="ENSGT00390000001700"/>
<dbReference type="PANTHER" id="PTHR31333">
    <property type="entry name" value="PWWP DOMAIN-CONTAINING DNA REPAIR FACTOR 3 FAMILY MEMBER"/>
    <property type="match status" value="1"/>
</dbReference>
<comment type="similarity">
    <text evidence="1">Belongs to the PWWP3A family.</text>
</comment>
<feature type="domain" description="MUM1-like PWWP" evidence="3">
    <location>
        <begin position="238"/>
        <end position="314"/>
    </location>
</feature>
<evidence type="ECO:0000256" key="2">
    <source>
        <dbReference type="SAM" id="MobiDB-lite"/>
    </source>
</evidence>
<proteinExistence type="inferred from homology"/>
<dbReference type="SUPFAM" id="SSF63748">
    <property type="entry name" value="Tudor/PWWP/MBT"/>
    <property type="match status" value="1"/>
</dbReference>
<dbReference type="CDD" id="cd06080">
    <property type="entry name" value="PWWP_MUM1-like"/>
    <property type="match status" value="1"/>
</dbReference>
<gene>
    <name evidence="7" type="primary">LOC102195212</name>
</gene>
<evidence type="ECO:0000259" key="4">
    <source>
        <dbReference type="Pfam" id="PF20886"/>
    </source>
</evidence>
<dbReference type="InterPro" id="IPR048795">
    <property type="entry name" value="PWP3A_3B_4_C"/>
</dbReference>
<dbReference type="Gene3D" id="2.30.30.140">
    <property type="match status" value="1"/>
</dbReference>
<feature type="region of interest" description="Disordered" evidence="2">
    <location>
        <begin position="1"/>
        <end position="47"/>
    </location>
</feature>